<organism evidence="1 2">
    <name type="scientific">Candidatus Magasanikbacteria bacterium GW2011_GWC2_37_14</name>
    <dbReference type="NCBI Taxonomy" id="1619046"/>
    <lineage>
        <taxon>Bacteria</taxon>
        <taxon>Candidatus Magasanikiibacteriota</taxon>
    </lineage>
</organism>
<dbReference type="AlphaFoldDB" id="A0A0G0GPT6"/>
<protein>
    <submittedName>
        <fullName evidence="1">Uncharacterized protein</fullName>
    </submittedName>
</protein>
<dbReference type="EMBL" id="LBSX01000001">
    <property type="protein sequence ID" value="KKQ28170.1"/>
    <property type="molecule type" value="Genomic_DNA"/>
</dbReference>
<accession>A0A0G0GPT6</accession>
<dbReference type="Pfam" id="PF18924">
    <property type="entry name" value="DUF5674"/>
    <property type="match status" value="1"/>
</dbReference>
<evidence type="ECO:0000313" key="1">
    <source>
        <dbReference type="EMBL" id="KKQ28170.1"/>
    </source>
</evidence>
<evidence type="ECO:0000313" key="2">
    <source>
        <dbReference type="Proteomes" id="UP000034849"/>
    </source>
</evidence>
<dbReference type="Proteomes" id="UP000034849">
    <property type="component" value="Unassembled WGS sequence"/>
</dbReference>
<gene>
    <name evidence="1" type="ORF">US42_C0001G0021</name>
</gene>
<name>A0A0G0GPT6_9BACT</name>
<dbReference type="InterPro" id="IPR043731">
    <property type="entry name" value="DUF5674"/>
</dbReference>
<comment type="caution">
    <text evidence="1">The sequence shown here is derived from an EMBL/GenBank/DDBJ whole genome shotgun (WGS) entry which is preliminary data.</text>
</comment>
<dbReference type="STRING" id="1619046.US42_C0001G0021"/>
<sequence>MQNIIIVNKKINLAEIKKLASETFGDMVKGVADIERKIIALGGEMHADAEEILLANGSVQANLWGFNIYPEQSPENFIEFHSLINIRPAQNNRSMNIESKEIQNSIKEIIQSLIV</sequence>
<reference evidence="1 2" key="1">
    <citation type="journal article" date="2015" name="Nature">
        <title>rRNA introns, odd ribosomes, and small enigmatic genomes across a large radiation of phyla.</title>
        <authorList>
            <person name="Brown C.T."/>
            <person name="Hug L.A."/>
            <person name="Thomas B.C."/>
            <person name="Sharon I."/>
            <person name="Castelle C.J."/>
            <person name="Singh A."/>
            <person name="Wilkins M.J."/>
            <person name="Williams K.H."/>
            <person name="Banfield J.F."/>
        </authorList>
    </citation>
    <scope>NUCLEOTIDE SEQUENCE [LARGE SCALE GENOMIC DNA]</scope>
</reference>
<proteinExistence type="predicted"/>